<dbReference type="RefSeq" id="WP_200147178.1">
    <property type="nucleotide sequence ID" value="NZ_JACVKM010000145.1"/>
</dbReference>
<evidence type="ECO:0000313" key="1">
    <source>
        <dbReference type="EMBL" id="MBK2064907.1"/>
    </source>
</evidence>
<dbReference type="EMBL" id="JACVKN010000093">
    <property type="protein sequence ID" value="MBK2064907.1"/>
    <property type="molecule type" value="Genomic_DNA"/>
</dbReference>
<protein>
    <submittedName>
        <fullName evidence="1">Uncharacterized protein</fullName>
    </submittedName>
</protein>
<name>A0A9Q2KQN7_9GAMM</name>
<organism evidence="1 2">
    <name type="scientific">Francisella noatunensis</name>
    <dbReference type="NCBI Taxonomy" id="657445"/>
    <lineage>
        <taxon>Bacteria</taxon>
        <taxon>Pseudomonadati</taxon>
        <taxon>Pseudomonadota</taxon>
        <taxon>Gammaproteobacteria</taxon>
        <taxon>Thiotrichales</taxon>
        <taxon>Francisellaceae</taxon>
        <taxon>Francisella</taxon>
    </lineage>
</organism>
<keyword evidence="2" id="KW-1185">Reference proteome</keyword>
<accession>A0A9Q2KQN7</accession>
<dbReference type="AlphaFoldDB" id="A0A9Q2KQN7"/>
<gene>
    <name evidence="1" type="ORF">IB647_04050</name>
</gene>
<sequence>MKKSIRSKSTVMNVIQKLLIVNKGFGLGFNSRNLLRYSSSDSPTFLLLGFKS</sequence>
<proteinExistence type="predicted"/>
<comment type="caution">
    <text evidence="1">The sequence shown here is derived from an EMBL/GenBank/DDBJ whole genome shotgun (WGS) entry which is preliminary data.</text>
</comment>
<evidence type="ECO:0000313" key="2">
    <source>
        <dbReference type="Proteomes" id="UP000701999"/>
    </source>
</evidence>
<dbReference type="Proteomes" id="UP000701999">
    <property type="component" value="Unassembled WGS sequence"/>
</dbReference>
<reference evidence="1 2" key="1">
    <citation type="submission" date="2020-09" db="EMBL/GenBank/DDBJ databases">
        <title>Development of specific Francisella tularensis PCR assay based on in-depth characterization of family Francisellaceae.</title>
        <authorList>
            <person name="Ohrman C."/>
            <person name="Sahl J."/>
            <person name="Sjodin A."/>
            <person name="Uneklint I."/>
            <person name="Ballard R."/>
            <person name="Karlsson L."/>
            <person name="Mcdonough R."/>
            <person name="Sundell D."/>
            <person name="Soria K."/>
            <person name="Brindeflk B."/>
            <person name="Vallesi A."/>
            <person name="Ramirez-Paredes J.G."/>
            <person name="Colquhoun D."/>
            <person name="Myrtennas K."/>
            <person name="Birdsell D."/>
            <person name="Johansson A."/>
            <person name="Wagner D."/>
            <person name="Forsman M."/>
        </authorList>
    </citation>
    <scope>NUCLEOTIDE SEQUENCE [LARGE SCALE GENOMIC DNA]</scope>
    <source>
        <strain evidence="1 2">FSC1140</strain>
    </source>
</reference>